<evidence type="ECO:0000256" key="2">
    <source>
        <dbReference type="ARBA" id="ARBA00004448"/>
    </source>
</evidence>
<dbReference type="InterPro" id="IPR050175">
    <property type="entry name" value="Complex_I_Subunit_2"/>
</dbReference>
<evidence type="ECO:0000256" key="19">
    <source>
        <dbReference type="SAM" id="SignalP"/>
    </source>
</evidence>
<evidence type="ECO:0000259" key="21">
    <source>
        <dbReference type="Pfam" id="PF06444"/>
    </source>
</evidence>
<evidence type="ECO:0000256" key="17">
    <source>
        <dbReference type="ARBA" id="ARBA00049551"/>
    </source>
</evidence>
<proteinExistence type="inferred from homology"/>
<keyword evidence="16 18" id="KW-0472">Membrane</keyword>
<keyword evidence="8 18" id="KW-0812">Transmembrane</keyword>
<evidence type="ECO:0000256" key="1">
    <source>
        <dbReference type="ARBA" id="ARBA00003257"/>
    </source>
</evidence>
<keyword evidence="11 18" id="KW-0249">Electron transport</keyword>
<protein>
    <recommendedName>
        <fullName evidence="5 18">NADH-ubiquinone oxidoreductase chain 2</fullName>
        <ecNumber evidence="4 18">7.1.1.2</ecNumber>
    </recommendedName>
</protein>
<feature type="transmembrane region" description="Helical" evidence="18">
    <location>
        <begin position="53"/>
        <end position="72"/>
    </location>
</feature>
<evidence type="ECO:0000256" key="6">
    <source>
        <dbReference type="ARBA" id="ARBA00022448"/>
    </source>
</evidence>
<name>A0A2P1H9R5_9NEOP</name>
<evidence type="ECO:0000256" key="15">
    <source>
        <dbReference type="ARBA" id="ARBA00023128"/>
    </source>
</evidence>
<keyword evidence="6" id="KW-0813">Transport</keyword>
<evidence type="ECO:0000259" key="20">
    <source>
        <dbReference type="Pfam" id="PF00361"/>
    </source>
</evidence>
<reference evidence="22" key="1">
    <citation type="journal article" date="2018" name="Mol. Biol. Evol.">
        <title>Transoceanic dispersal and plate tectonics shaped global cockroach distributions: evidence from mitochondrial phylogenomics.</title>
        <authorList>
            <person name="Bourguignon T."/>
            <person name="Qian T."/>
            <person name="Ho S.Y.W."/>
            <person name="Juna F."/>
            <person name="Wang Z."/>
            <person name="Arab D.A."/>
            <person name="Cameron S.L."/>
            <person name="Walker J."/>
            <person name="Rentz D."/>
            <person name="Evans T.A."/>
            <person name="Lo N."/>
        </authorList>
    </citation>
    <scope>NUCLEOTIDE SEQUENCE</scope>
</reference>
<feature type="transmembrane region" description="Helical" evidence="18">
    <location>
        <begin position="84"/>
        <end position="106"/>
    </location>
</feature>
<evidence type="ECO:0000256" key="18">
    <source>
        <dbReference type="RuleBase" id="RU003403"/>
    </source>
</evidence>
<evidence type="ECO:0000256" key="4">
    <source>
        <dbReference type="ARBA" id="ARBA00012944"/>
    </source>
</evidence>
<evidence type="ECO:0000256" key="3">
    <source>
        <dbReference type="ARBA" id="ARBA00007012"/>
    </source>
</evidence>
<evidence type="ECO:0000256" key="12">
    <source>
        <dbReference type="ARBA" id="ARBA00022989"/>
    </source>
</evidence>
<feature type="transmembrane region" description="Helical" evidence="18">
    <location>
        <begin position="132"/>
        <end position="155"/>
    </location>
</feature>
<dbReference type="GO" id="GO:0006120">
    <property type="term" value="P:mitochondrial electron transport, NADH to ubiquinone"/>
    <property type="evidence" value="ECO:0007669"/>
    <property type="project" value="InterPro"/>
</dbReference>
<comment type="function">
    <text evidence="1">Core subunit of the mitochondrial membrane respiratory chain NADH dehydrogenase (Complex I) that is believed to belong to the minimal assembly required for catalysis. Complex I functions in the transfer of electrons from NADH to the respiratory chain. The immediate electron acceptor for the enzyme is believed to be ubiquinone.</text>
</comment>
<dbReference type="InterPro" id="IPR003917">
    <property type="entry name" value="NADH_UbQ_OxRdtase_chain2"/>
</dbReference>
<feature type="chain" id="PRO_5015104694" description="NADH-ubiquinone oxidoreductase chain 2" evidence="19">
    <location>
        <begin position="18"/>
        <end position="333"/>
    </location>
</feature>
<keyword evidence="9 18" id="KW-0999">Mitochondrion inner membrane</keyword>
<dbReference type="PANTHER" id="PTHR46552">
    <property type="entry name" value="NADH-UBIQUINONE OXIDOREDUCTASE CHAIN 2"/>
    <property type="match status" value="1"/>
</dbReference>
<keyword evidence="10 18" id="KW-1278">Translocase</keyword>
<accession>A0A2P1H9R5</accession>
<feature type="domain" description="NADH:quinone oxidoreductase/Mrp antiporter transmembrane" evidence="20">
    <location>
        <begin position="17"/>
        <end position="278"/>
    </location>
</feature>
<dbReference type="EC" id="7.1.1.2" evidence="4 18"/>
<keyword evidence="19" id="KW-0732">Signal</keyword>
<evidence type="ECO:0000256" key="9">
    <source>
        <dbReference type="ARBA" id="ARBA00022792"/>
    </source>
</evidence>
<dbReference type="Pfam" id="PF06444">
    <property type="entry name" value="NADH_dehy_S2_C"/>
    <property type="match status" value="1"/>
</dbReference>
<keyword evidence="13 18" id="KW-0520">NAD</keyword>
<evidence type="ECO:0000313" key="22">
    <source>
        <dbReference type="EMBL" id="AVN68268.1"/>
    </source>
</evidence>
<evidence type="ECO:0000256" key="14">
    <source>
        <dbReference type="ARBA" id="ARBA00023075"/>
    </source>
</evidence>
<evidence type="ECO:0000256" key="10">
    <source>
        <dbReference type="ARBA" id="ARBA00022967"/>
    </source>
</evidence>
<evidence type="ECO:0000256" key="8">
    <source>
        <dbReference type="ARBA" id="ARBA00022692"/>
    </source>
</evidence>
<dbReference type="GO" id="GO:0005743">
    <property type="term" value="C:mitochondrial inner membrane"/>
    <property type="evidence" value="ECO:0007669"/>
    <property type="project" value="UniProtKB-SubCell"/>
</dbReference>
<organism evidence="22">
    <name type="scientific">Tryonicus parvus</name>
    <dbReference type="NCBI Taxonomy" id="1554535"/>
    <lineage>
        <taxon>Eukaryota</taxon>
        <taxon>Metazoa</taxon>
        <taxon>Ecdysozoa</taxon>
        <taxon>Arthropoda</taxon>
        <taxon>Hexapoda</taxon>
        <taxon>Insecta</taxon>
        <taxon>Pterygota</taxon>
        <taxon>Neoptera</taxon>
        <taxon>Polyneoptera</taxon>
        <taxon>Dictyoptera</taxon>
        <taxon>Blattodea</taxon>
        <taxon>Blattoidea</taxon>
        <taxon>Tryonicidae</taxon>
        <taxon>Tryonicus</taxon>
    </lineage>
</organism>
<feature type="signal peptide" evidence="19">
    <location>
        <begin position="1"/>
        <end position="17"/>
    </location>
</feature>
<evidence type="ECO:0000256" key="16">
    <source>
        <dbReference type="ARBA" id="ARBA00023136"/>
    </source>
</evidence>
<keyword evidence="14 18" id="KW-0830">Ubiquinone</keyword>
<comment type="subcellular location">
    <subcellularLocation>
        <location evidence="2 18">Mitochondrion inner membrane</location>
        <topology evidence="2 18">Multi-pass membrane protein</topology>
    </subcellularLocation>
</comment>
<comment type="similarity">
    <text evidence="3 18">Belongs to the complex I subunit 2 family.</text>
</comment>
<feature type="domain" description="NADH dehydrogenase subunit 2 C-terminal" evidence="21">
    <location>
        <begin position="279"/>
        <end position="329"/>
    </location>
</feature>
<comment type="catalytic activity">
    <reaction evidence="17 18">
        <text>a ubiquinone + NADH + 5 H(+)(in) = a ubiquinol + NAD(+) + 4 H(+)(out)</text>
        <dbReference type="Rhea" id="RHEA:29091"/>
        <dbReference type="Rhea" id="RHEA-COMP:9565"/>
        <dbReference type="Rhea" id="RHEA-COMP:9566"/>
        <dbReference type="ChEBI" id="CHEBI:15378"/>
        <dbReference type="ChEBI" id="CHEBI:16389"/>
        <dbReference type="ChEBI" id="CHEBI:17976"/>
        <dbReference type="ChEBI" id="CHEBI:57540"/>
        <dbReference type="ChEBI" id="CHEBI:57945"/>
        <dbReference type="EC" id="7.1.1.2"/>
    </reaction>
</comment>
<dbReference type="GO" id="GO:0008137">
    <property type="term" value="F:NADH dehydrogenase (ubiquinone) activity"/>
    <property type="evidence" value="ECO:0007669"/>
    <property type="project" value="UniProtKB-EC"/>
</dbReference>
<dbReference type="AlphaFoldDB" id="A0A2P1H9R5"/>
<gene>
    <name evidence="22" type="primary">nad2</name>
</gene>
<dbReference type="Pfam" id="PF00361">
    <property type="entry name" value="Proton_antipo_M"/>
    <property type="match status" value="1"/>
</dbReference>
<dbReference type="PRINTS" id="PR01436">
    <property type="entry name" value="NADHDHGNASE2"/>
</dbReference>
<keyword evidence="12 18" id="KW-1133">Transmembrane helix</keyword>
<evidence type="ECO:0000256" key="13">
    <source>
        <dbReference type="ARBA" id="ARBA00023027"/>
    </source>
</evidence>
<dbReference type="InterPro" id="IPR001750">
    <property type="entry name" value="ND/Mrp_TM"/>
</dbReference>
<comment type="function">
    <text evidence="18">Core subunit of the mitochondrial membrane respiratory chain NADH dehydrogenase (Complex I) which catalyzes electron transfer from NADH through the respiratory chain, using ubiquinone as an electron acceptor. Essential for the catalytic activity and assembly of complex I.</text>
</comment>
<dbReference type="EMBL" id="MG882230">
    <property type="protein sequence ID" value="AVN68268.1"/>
    <property type="molecule type" value="Genomic_DNA"/>
</dbReference>
<feature type="transmembrane region" description="Helical" evidence="18">
    <location>
        <begin position="308"/>
        <end position="330"/>
    </location>
</feature>
<sequence>MLLLLTLVGGMLISVSSNSWLGAWIGLEINLLSFIPLMSSKSNMYTTEASLKYFIVQALASSTLLFSVLIIYMAKETLFQTPHLMGMLVNIPLLLKGGAAPFHWWFPSVMEGLSWGNCLLLLTMQKIAPLMLISYSLSMSWFTTMIILLSVWIGAVGGMNQTSVRKILTYSSINHMGWMISSMLISESMWMTYFSIYSFLTFTIILMVKPFKVSFITQTITMNKDNPTIKFMMFMILLSLGGLPPFIGFLPKWMVIQFMIMKNMEIIATVMVLTSLITLYYYLRLCYSSFMIGAYDVKWNNQFNKPKILYSSMFLTSLSTMGLLLCTMTINLY</sequence>
<feature type="transmembrane region" description="Helical" evidence="18">
    <location>
        <begin position="266"/>
        <end position="287"/>
    </location>
</feature>
<feature type="transmembrane region" description="Helical" evidence="18">
    <location>
        <begin position="231"/>
        <end position="254"/>
    </location>
</feature>
<dbReference type="PANTHER" id="PTHR46552:SF1">
    <property type="entry name" value="NADH-UBIQUINONE OXIDOREDUCTASE CHAIN 2"/>
    <property type="match status" value="1"/>
</dbReference>
<feature type="transmembrane region" description="Helical" evidence="18">
    <location>
        <begin position="191"/>
        <end position="211"/>
    </location>
</feature>
<keyword evidence="7 18" id="KW-0679">Respiratory chain</keyword>
<geneLocation type="mitochondrion" evidence="22"/>
<keyword evidence="15 18" id="KW-0496">Mitochondrion</keyword>
<dbReference type="InterPro" id="IPR010933">
    <property type="entry name" value="NADH_DH_su2_C"/>
</dbReference>
<evidence type="ECO:0000256" key="7">
    <source>
        <dbReference type="ARBA" id="ARBA00022660"/>
    </source>
</evidence>
<evidence type="ECO:0000256" key="5">
    <source>
        <dbReference type="ARBA" id="ARBA00021008"/>
    </source>
</evidence>
<evidence type="ECO:0000256" key="11">
    <source>
        <dbReference type="ARBA" id="ARBA00022982"/>
    </source>
</evidence>